<dbReference type="PANTHER" id="PTHR35526">
    <property type="entry name" value="ANTI-SIGMA-F FACTOR RSBW-RELATED"/>
    <property type="match status" value="1"/>
</dbReference>
<gene>
    <name evidence="3" type="ORF">GCE86_28640</name>
</gene>
<accession>A0ABX6ECC3</accession>
<sequence>MAPWSAGEARAGRDYAMWVSMTLSLPRQPSSVTRARHVLTTLLSLTDAAEDSRGHLAVLITEACANAVMHADPGSTVDITITIDDDLCLLEVGNRGSTPNGAGLDAELPAPLTVGGRGLPLIAALADTAAFVAGPPDRVLLRITKQLSDVRTSPIR</sequence>
<protein>
    <recommendedName>
        <fullName evidence="2">Histidine kinase/HSP90-like ATPase domain-containing protein</fullName>
    </recommendedName>
</protein>
<evidence type="ECO:0000256" key="1">
    <source>
        <dbReference type="ARBA" id="ARBA00022527"/>
    </source>
</evidence>
<dbReference type="InterPro" id="IPR036890">
    <property type="entry name" value="HATPase_C_sf"/>
</dbReference>
<dbReference type="SUPFAM" id="SSF55874">
    <property type="entry name" value="ATPase domain of HSP90 chaperone/DNA topoisomerase II/histidine kinase"/>
    <property type="match status" value="1"/>
</dbReference>
<feature type="domain" description="Histidine kinase/HSP90-like ATPase" evidence="2">
    <location>
        <begin position="26"/>
        <end position="133"/>
    </location>
</feature>
<dbReference type="Gene3D" id="3.30.565.10">
    <property type="entry name" value="Histidine kinase-like ATPase, C-terminal domain"/>
    <property type="match status" value="1"/>
</dbReference>
<organism evidence="3 4">
    <name type="scientific">Micromonospora terminaliae</name>
    <dbReference type="NCBI Taxonomy" id="1914461"/>
    <lineage>
        <taxon>Bacteria</taxon>
        <taxon>Bacillati</taxon>
        <taxon>Actinomycetota</taxon>
        <taxon>Actinomycetes</taxon>
        <taxon>Micromonosporales</taxon>
        <taxon>Micromonosporaceae</taxon>
        <taxon>Micromonospora</taxon>
    </lineage>
</organism>
<keyword evidence="1" id="KW-0723">Serine/threonine-protein kinase</keyword>
<dbReference type="CDD" id="cd16936">
    <property type="entry name" value="HATPase_RsbW-like"/>
    <property type="match status" value="1"/>
</dbReference>
<dbReference type="InterPro" id="IPR003594">
    <property type="entry name" value="HATPase_dom"/>
</dbReference>
<evidence type="ECO:0000313" key="3">
    <source>
        <dbReference type="EMBL" id="QGL50645.1"/>
    </source>
</evidence>
<dbReference type="EMBL" id="CP045309">
    <property type="protein sequence ID" value="QGL50645.1"/>
    <property type="molecule type" value="Genomic_DNA"/>
</dbReference>
<evidence type="ECO:0000313" key="4">
    <source>
        <dbReference type="Proteomes" id="UP000402241"/>
    </source>
</evidence>
<keyword evidence="1" id="KW-0418">Kinase</keyword>
<name>A0ABX6ECC3_9ACTN</name>
<proteinExistence type="predicted"/>
<dbReference type="Pfam" id="PF13581">
    <property type="entry name" value="HATPase_c_2"/>
    <property type="match status" value="1"/>
</dbReference>
<reference evidence="3 4" key="1">
    <citation type="submission" date="2019-10" db="EMBL/GenBank/DDBJ databases">
        <title>Genome Sequence of Micromonospora terminaliae DSM 101760.</title>
        <authorList>
            <person name="Guo L."/>
        </authorList>
    </citation>
    <scope>NUCLEOTIDE SEQUENCE [LARGE SCALE GENOMIC DNA]</scope>
    <source>
        <strain evidence="3 4">DSM 101760</strain>
    </source>
</reference>
<dbReference type="PANTHER" id="PTHR35526:SF3">
    <property type="entry name" value="ANTI-SIGMA-F FACTOR RSBW"/>
    <property type="match status" value="1"/>
</dbReference>
<keyword evidence="4" id="KW-1185">Reference proteome</keyword>
<dbReference type="Proteomes" id="UP000402241">
    <property type="component" value="Chromosome"/>
</dbReference>
<evidence type="ECO:0000259" key="2">
    <source>
        <dbReference type="Pfam" id="PF13581"/>
    </source>
</evidence>
<dbReference type="InterPro" id="IPR050267">
    <property type="entry name" value="Anti-sigma-factor_SerPK"/>
</dbReference>
<keyword evidence="1" id="KW-0808">Transferase</keyword>